<dbReference type="InterPro" id="IPR039426">
    <property type="entry name" value="TonB-dep_rcpt-like"/>
</dbReference>
<dbReference type="Pfam" id="PF00593">
    <property type="entry name" value="TonB_dep_Rec_b-barrel"/>
    <property type="match status" value="1"/>
</dbReference>
<dbReference type="Gene3D" id="2.60.40.1120">
    <property type="entry name" value="Carboxypeptidase-like, regulatory domain"/>
    <property type="match status" value="1"/>
</dbReference>
<keyword evidence="4" id="KW-0798">TonB box</keyword>
<dbReference type="InterPro" id="IPR023997">
    <property type="entry name" value="TonB-dep_OMP_SusC/RagA_CS"/>
</dbReference>
<dbReference type="NCBIfam" id="TIGR04057">
    <property type="entry name" value="SusC_RagA_signa"/>
    <property type="match status" value="1"/>
</dbReference>
<dbReference type="NCBIfam" id="TIGR04056">
    <property type="entry name" value="OMP_RagA_SusC"/>
    <property type="match status" value="1"/>
</dbReference>
<comment type="caution">
    <text evidence="9">The sequence shown here is derived from an EMBL/GenBank/DDBJ whole genome shotgun (WGS) entry which is preliminary data.</text>
</comment>
<evidence type="ECO:0000256" key="5">
    <source>
        <dbReference type="ARBA" id="ARBA00023136"/>
    </source>
</evidence>
<proteinExistence type="predicted"/>
<accession>A0A5J4SB22</accession>
<dbReference type="Pfam" id="PF07715">
    <property type="entry name" value="Plug"/>
    <property type="match status" value="1"/>
</dbReference>
<keyword evidence="5" id="KW-0472">Membrane</keyword>
<dbReference type="AlphaFoldDB" id="A0A5J4SB22"/>
<dbReference type="GO" id="GO:0009279">
    <property type="term" value="C:cell outer membrane"/>
    <property type="evidence" value="ECO:0007669"/>
    <property type="project" value="UniProtKB-SubCell"/>
</dbReference>
<dbReference type="InterPro" id="IPR037066">
    <property type="entry name" value="Plug_dom_sf"/>
</dbReference>
<evidence type="ECO:0000256" key="6">
    <source>
        <dbReference type="ARBA" id="ARBA00023237"/>
    </source>
</evidence>
<keyword evidence="9" id="KW-0675">Receptor</keyword>
<keyword evidence="2" id="KW-0813">Transport</keyword>
<feature type="domain" description="TonB-dependent receptor-like beta-barrel" evidence="7">
    <location>
        <begin position="459"/>
        <end position="837"/>
    </location>
</feature>
<dbReference type="InterPro" id="IPR036942">
    <property type="entry name" value="Beta-barrel_TonB_sf"/>
</dbReference>
<evidence type="ECO:0000313" key="9">
    <source>
        <dbReference type="EMBL" id="KAA6342952.1"/>
    </source>
</evidence>
<gene>
    <name evidence="9" type="ORF">EZS27_009323</name>
</gene>
<dbReference type="EMBL" id="SNRY01000297">
    <property type="protein sequence ID" value="KAA6342952.1"/>
    <property type="molecule type" value="Genomic_DNA"/>
</dbReference>
<protein>
    <submittedName>
        <fullName evidence="9">TonB-dependent receptor SusC</fullName>
    </submittedName>
</protein>
<evidence type="ECO:0000256" key="2">
    <source>
        <dbReference type="ARBA" id="ARBA00022448"/>
    </source>
</evidence>
<keyword evidence="3" id="KW-0812">Transmembrane</keyword>
<dbReference type="InterPro" id="IPR000531">
    <property type="entry name" value="Beta-barrel_TonB"/>
</dbReference>
<name>A0A5J4SB22_9ZZZZ</name>
<evidence type="ECO:0000259" key="8">
    <source>
        <dbReference type="Pfam" id="PF07715"/>
    </source>
</evidence>
<sequence length="1123" mass="125128">MKLKNKTENGKPKRRFSVKFMNVCFAFFIIGFMTTLSATASVEVSVVEKGESNATTANVQQQQKRLTGTVTDSEGSVVGATVLVKGTTNGVITDDKGQFTLNNVPNGAVIVISSVGYTTQEIKYTGQTVLDVKFESDVTNLDEVVVTALGISRDKKSLGYAISSIKGEELTIAGVPTNPLSAIYGKAPGVGLAASASGPTGGINIKVRGATQLETSSTTRPLFVVDGVPIYDRETSMATRGYDPFNSFDYGAGINDINAEDIESMEILKGAKASVLYGSAGANGVVLITTKKGAKTRGLGVTLSLNHTFEEPVSFIDFQNEYGSGANAYSLDTNNNKIVSDYRNFGPQFDGREITYWDGSKRKYQAYPDNYNDLFQSGSTNNLQVAVAGGNDMGNMRFAYTNYQFDGIMQNHWQKKHTLSFSGQMNVSQFAKMELTANLYEVQTHNRYPNIYSLMSTGFNRDYDYQTIANSYLTPDGYRASLSEAGLPGSQTQIANILWQQNQNSNLDDKTHLTSSIRNTFQFHPLISLVTLAGIDYTQTDYTRNEKVTAIEPEVKGGKYRFDTDQHSIYNLQANLNYDQSFMNDELRITALAGGEFKNAKDYNIYASTYGDLSYPDWYSLNNAPNWPGGGERDKVLGHERGQESMYSTYASVTASWKDRYYLEIQGRNDWASTLPKGNNSYFYPGISFNWNFSEDFKIPQLQFGKVRLAWADVGRPATRYFALRQYTLSTISNTETQRVEPPAELFSGNIKPERKREFEIGTNLRFFPQNRIELDFSYYNSTTYNQIMAIPLTPATGYGKIKINAGEVRNYGYEVLLKGAILAQKNYRWDVTLTFANQLSKVEELYGGITRHILDSNNGWQVVAETGKRAGEIMTYDYLRSPDGQKIVGSNGLYQLDKDAGFKAVGNVNPSLIGGIATDFYYKNFNAHIGMDYSFGSRLISMSNYYLLGTGTVKETLANRDEASGGISYYINNDSRLVRLDSHSSAAPADSRDGRIYHNGMILDGVKKEGDNYVKNDVIVPVSTYWGTFIHDMQDNLQPDFIYKNNYLKMREIALSYTLPKSISEKAKLQKVTLTLTGRNLFYLYKSIPNIDSESLQGTNSFVEYSIFPMHRSWGFGVNVSF</sequence>
<feature type="domain" description="TonB-dependent receptor plug" evidence="8">
    <location>
        <begin position="155"/>
        <end position="285"/>
    </location>
</feature>
<reference evidence="9" key="1">
    <citation type="submission" date="2019-03" db="EMBL/GenBank/DDBJ databases">
        <title>Single cell metagenomics reveals metabolic interactions within the superorganism composed of flagellate Streblomastix strix and complex community of Bacteroidetes bacteria on its surface.</title>
        <authorList>
            <person name="Treitli S.C."/>
            <person name="Kolisko M."/>
            <person name="Husnik F."/>
            <person name="Keeling P."/>
            <person name="Hampl V."/>
        </authorList>
    </citation>
    <scope>NUCLEOTIDE SEQUENCE</scope>
    <source>
        <strain evidence="9">STM</strain>
    </source>
</reference>
<evidence type="ECO:0000256" key="1">
    <source>
        <dbReference type="ARBA" id="ARBA00004571"/>
    </source>
</evidence>
<organism evidence="9">
    <name type="scientific">termite gut metagenome</name>
    <dbReference type="NCBI Taxonomy" id="433724"/>
    <lineage>
        <taxon>unclassified sequences</taxon>
        <taxon>metagenomes</taxon>
        <taxon>organismal metagenomes</taxon>
    </lineage>
</organism>
<dbReference type="PROSITE" id="PS52016">
    <property type="entry name" value="TONB_DEPENDENT_REC_3"/>
    <property type="match status" value="1"/>
</dbReference>
<dbReference type="InterPro" id="IPR023996">
    <property type="entry name" value="TonB-dep_OMP_SusC/RagA"/>
</dbReference>
<dbReference type="InterPro" id="IPR012910">
    <property type="entry name" value="Plug_dom"/>
</dbReference>
<evidence type="ECO:0000259" key="7">
    <source>
        <dbReference type="Pfam" id="PF00593"/>
    </source>
</evidence>
<dbReference type="SUPFAM" id="SSF49464">
    <property type="entry name" value="Carboxypeptidase regulatory domain-like"/>
    <property type="match status" value="1"/>
</dbReference>
<dbReference type="InterPro" id="IPR008969">
    <property type="entry name" value="CarboxyPept-like_regulatory"/>
</dbReference>
<keyword evidence="6" id="KW-0998">Cell outer membrane</keyword>
<dbReference type="Gene3D" id="2.170.130.10">
    <property type="entry name" value="TonB-dependent receptor, plug domain"/>
    <property type="match status" value="1"/>
</dbReference>
<dbReference type="Gene3D" id="2.40.170.20">
    <property type="entry name" value="TonB-dependent receptor, beta-barrel domain"/>
    <property type="match status" value="1"/>
</dbReference>
<comment type="subcellular location">
    <subcellularLocation>
        <location evidence="1">Cell outer membrane</location>
        <topology evidence="1">Multi-pass membrane protein</topology>
    </subcellularLocation>
</comment>
<evidence type="ECO:0000256" key="4">
    <source>
        <dbReference type="ARBA" id="ARBA00023077"/>
    </source>
</evidence>
<evidence type="ECO:0000256" key="3">
    <source>
        <dbReference type="ARBA" id="ARBA00022692"/>
    </source>
</evidence>
<dbReference type="SUPFAM" id="SSF56935">
    <property type="entry name" value="Porins"/>
    <property type="match status" value="1"/>
</dbReference>
<dbReference type="Pfam" id="PF13715">
    <property type="entry name" value="CarbopepD_reg_2"/>
    <property type="match status" value="1"/>
</dbReference>